<evidence type="ECO:0000313" key="4">
    <source>
        <dbReference type="Proteomes" id="UP000448292"/>
    </source>
</evidence>
<dbReference type="Proteomes" id="UP000448292">
    <property type="component" value="Unassembled WGS sequence"/>
</dbReference>
<feature type="domain" description="Cysteine-rich" evidence="2">
    <location>
        <begin position="3"/>
        <end position="84"/>
    </location>
</feature>
<proteinExistence type="predicted"/>
<evidence type="ECO:0000259" key="2">
    <source>
        <dbReference type="Pfam" id="PF02754"/>
    </source>
</evidence>
<name>A0A7M3MAZ3_9BACT</name>
<dbReference type="EMBL" id="QMIE01000018">
    <property type="protein sequence ID" value="TVM15153.1"/>
    <property type="molecule type" value="Genomic_DNA"/>
</dbReference>
<gene>
    <name evidence="3" type="ORF">DPQ33_15780</name>
</gene>
<sequence length="273" mass="28998">MAYAMFRCCVTANHLPEYDDSADALLAHFGIEAADVPGFGCCGYPLKNLDIMSSLAASARNLSLAERAGRTILTTCACCYGTLRHSARLLEDRALLAKVNEILAAEGLCYRGGADVRHLFHVLDEELGIERIEREAGGAHAFRDVAVQYGCKLLRPSLSVGELSPRSRSFFEELVSAAGSSPAPWGMEKECCGSAISTTDIELSDTIGQTKMAAAKRCGADGIVAACPFCMLQLREASRTADGVPVLSVSQLLCLALGIETKVDSLMQNAGAV</sequence>
<dbReference type="GO" id="GO:0016491">
    <property type="term" value="F:oxidoreductase activity"/>
    <property type="evidence" value="ECO:0007669"/>
    <property type="project" value="UniProtKB-KW"/>
</dbReference>
<feature type="domain" description="Cysteine-rich" evidence="2">
    <location>
        <begin position="145"/>
        <end position="235"/>
    </location>
</feature>
<comment type="caution">
    <text evidence="3">The sequence shown here is derived from an EMBL/GenBank/DDBJ whole genome shotgun (WGS) entry which is preliminary data.</text>
</comment>
<dbReference type="RefSeq" id="WP_144304190.1">
    <property type="nucleotide sequence ID" value="NZ_QMIE01000018.1"/>
</dbReference>
<organism evidence="3 4">
    <name type="scientific">Oceanidesulfovibrio indonesiensis</name>
    <dbReference type="NCBI Taxonomy" id="54767"/>
    <lineage>
        <taxon>Bacteria</taxon>
        <taxon>Pseudomonadati</taxon>
        <taxon>Thermodesulfobacteriota</taxon>
        <taxon>Desulfovibrionia</taxon>
        <taxon>Desulfovibrionales</taxon>
        <taxon>Desulfovibrionaceae</taxon>
        <taxon>Oceanidesulfovibrio</taxon>
    </lineage>
</organism>
<dbReference type="PANTHER" id="PTHR42947">
    <property type="entry name" value="COB--COM HETERODISULFIDE REDUCTASE SUBUNIT B 1"/>
    <property type="match status" value="1"/>
</dbReference>
<dbReference type="InterPro" id="IPR051278">
    <property type="entry name" value="HdrB/HdrD_reductase"/>
</dbReference>
<keyword evidence="1" id="KW-0560">Oxidoreductase</keyword>
<dbReference type="OrthoDB" id="9777685at2"/>
<dbReference type="PANTHER" id="PTHR42947:SF1">
    <property type="entry name" value="COB--COM HETERODISULFIDE REDUCTASE SUBUNIT B 1"/>
    <property type="match status" value="1"/>
</dbReference>
<accession>A0A7M3MAZ3</accession>
<dbReference type="Pfam" id="PF02754">
    <property type="entry name" value="CCG"/>
    <property type="match status" value="2"/>
</dbReference>
<dbReference type="Gene3D" id="1.20.1050.140">
    <property type="match status" value="1"/>
</dbReference>
<protein>
    <recommendedName>
        <fullName evidence="2">Cysteine-rich domain-containing protein</fullName>
    </recommendedName>
</protein>
<evidence type="ECO:0000256" key="1">
    <source>
        <dbReference type="ARBA" id="ARBA00023002"/>
    </source>
</evidence>
<evidence type="ECO:0000313" key="3">
    <source>
        <dbReference type="EMBL" id="TVM15153.1"/>
    </source>
</evidence>
<dbReference type="AlphaFoldDB" id="A0A7M3MAZ3"/>
<dbReference type="InterPro" id="IPR004017">
    <property type="entry name" value="Cys_rich_dom"/>
</dbReference>
<keyword evidence="4" id="KW-1185">Reference proteome</keyword>
<reference evidence="3 4" key="1">
    <citation type="submission" date="2018-06" db="EMBL/GenBank/DDBJ databases">
        <title>Complete genome of Desulfovibrio indonesiensis P37SLT.</title>
        <authorList>
            <person name="Crispim J.S."/>
            <person name="Vidigal P.M.P."/>
            <person name="Silva L.C.F."/>
            <person name="Laguardia C.N."/>
            <person name="Araujo L.C."/>
            <person name="Dias R.S."/>
            <person name="Sousa M.P."/>
            <person name="Paula S.O."/>
            <person name="Silva C."/>
        </authorList>
    </citation>
    <scope>NUCLEOTIDE SEQUENCE [LARGE SCALE GENOMIC DNA]</scope>
    <source>
        <strain evidence="3 4">P37SLT</strain>
    </source>
</reference>